<sequence length="214" mass="23263">MAAARVTASVYTRLKLTSCSHSVPGRLHGNPPPLSGVPQGKSRPGASARASQRERCAVLAERTESRMHTQPPLFEGQPLPSTHDGVWPERIPRPTPGSGISWIKAAARAQRACPHDGDRRSADPYSDREQCVLCDAVLPLAPLPQVDLDDATSALAWAVAFAQRPPTYPGVLALVELSRRVRRADESWAMRLFGDEHAGLRRLGHTPRSYLAMG</sequence>
<feature type="region of interest" description="Disordered" evidence="1">
    <location>
        <begin position="20"/>
        <end position="53"/>
    </location>
</feature>
<name>A0AA87RG82_9MICO</name>
<evidence type="ECO:0000256" key="1">
    <source>
        <dbReference type="SAM" id="MobiDB-lite"/>
    </source>
</evidence>
<accession>A0AA87RG82</accession>
<organism evidence="2 3">
    <name type="scientific">Agrococcus baldri</name>
    <dbReference type="NCBI Taxonomy" id="153730"/>
    <lineage>
        <taxon>Bacteria</taxon>
        <taxon>Bacillati</taxon>
        <taxon>Actinomycetota</taxon>
        <taxon>Actinomycetes</taxon>
        <taxon>Micrococcales</taxon>
        <taxon>Microbacteriaceae</taxon>
        <taxon>Agrococcus</taxon>
    </lineage>
</organism>
<comment type="caution">
    <text evidence="2">The sequence shown here is derived from an EMBL/GenBank/DDBJ whole genome shotgun (WGS) entry which is preliminary data.</text>
</comment>
<reference evidence="2 3" key="1">
    <citation type="submission" date="2019-07" db="EMBL/GenBank/DDBJ databases">
        <title>Whole genome shotgun sequence of Agrococcus baldri NBRC 103055.</title>
        <authorList>
            <person name="Hosoyama A."/>
            <person name="Uohara A."/>
            <person name="Ohji S."/>
            <person name="Ichikawa N."/>
        </authorList>
    </citation>
    <scope>NUCLEOTIDE SEQUENCE [LARGE SCALE GENOMIC DNA]</scope>
    <source>
        <strain evidence="2 3">NBRC 103055</strain>
    </source>
</reference>
<keyword evidence="3" id="KW-1185">Reference proteome</keyword>
<evidence type="ECO:0000313" key="3">
    <source>
        <dbReference type="Proteomes" id="UP000321749"/>
    </source>
</evidence>
<proteinExistence type="predicted"/>
<gene>
    <name evidence="2" type="ORF">ABA31_04040</name>
</gene>
<protein>
    <submittedName>
        <fullName evidence="2">Uncharacterized protein</fullName>
    </submittedName>
</protein>
<dbReference type="AlphaFoldDB" id="A0AA87RG82"/>
<evidence type="ECO:0000313" key="2">
    <source>
        <dbReference type="EMBL" id="GEK79053.1"/>
    </source>
</evidence>
<dbReference type="EMBL" id="BJUU01000002">
    <property type="protein sequence ID" value="GEK79053.1"/>
    <property type="molecule type" value="Genomic_DNA"/>
</dbReference>
<dbReference type="Proteomes" id="UP000321749">
    <property type="component" value="Unassembled WGS sequence"/>
</dbReference>